<feature type="compositionally biased region" description="Low complexity" evidence="8">
    <location>
        <begin position="97"/>
        <end position="115"/>
    </location>
</feature>
<feature type="compositionally biased region" description="Gly residues" evidence="8">
    <location>
        <begin position="116"/>
        <end position="127"/>
    </location>
</feature>
<dbReference type="Proteomes" id="UP000317303">
    <property type="component" value="Unassembled WGS sequence"/>
</dbReference>
<dbReference type="Pfam" id="PF02629">
    <property type="entry name" value="CoA_binding"/>
    <property type="match status" value="1"/>
</dbReference>
<evidence type="ECO:0000256" key="2">
    <source>
        <dbReference type="ARBA" id="ARBA00022491"/>
    </source>
</evidence>
<dbReference type="InterPro" id="IPR003781">
    <property type="entry name" value="CoA-bd"/>
</dbReference>
<keyword evidence="1 7" id="KW-0963">Cytoplasm</keyword>
<evidence type="ECO:0000256" key="6">
    <source>
        <dbReference type="ARBA" id="ARBA00023163"/>
    </source>
</evidence>
<comment type="similarity">
    <text evidence="7">Belongs to the transcriptional regulatory Rex family.</text>
</comment>
<evidence type="ECO:0000256" key="8">
    <source>
        <dbReference type="SAM" id="MobiDB-lite"/>
    </source>
</evidence>
<name>A0A660CFD4_9PSEU</name>
<organism evidence="10 11">
    <name type="scientific">Prauserella rugosa</name>
    <dbReference type="NCBI Taxonomy" id="43354"/>
    <lineage>
        <taxon>Bacteria</taxon>
        <taxon>Bacillati</taxon>
        <taxon>Actinomycetota</taxon>
        <taxon>Actinomycetes</taxon>
        <taxon>Pseudonocardiales</taxon>
        <taxon>Pseudonocardiaceae</taxon>
        <taxon>Prauserella</taxon>
    </lineage>
</organism>
<dbReference type="GO" id="GO:0003677">
    <property type="term" value="F:DNA binding"/>
    <property type="evidence" value="ECO:0007669"/>
    <property type="project" value="UniProtKB-UniRule"/>
</dbReference>
<accession>A0A660CFD4</accession>
<dbReference type="SUPFAM" id="SSF46785">
    <property type="entry name" value="Winged helix' DNA-binding domain"/>
    <property type="match status" value="1"/>
</dbReference>
<evidence type="ECO:0000256" key="7">
    <source>
        <dbReference type="HAMAP-Rule" id="MF_01131"/>
    </source>
</evidence>
<dbReference type="InterPro" id="IPR036390">
    <property type="entry name" value="WH_DNA-bd_sf"/>
</dbReference>
<feature type="region of interest" description="Disordered" evidence="8">
    <location>
        <begin position="379"/>
        <end position="398"/>
    </location>
</feature>
<feature type="compositionally biased region" description="Basic and acidic residues" evidence="8">
    <location>
        <begin position="81"/>
        <end position="90"/>
    </location>
</feature>
<dbReference type="HAMAP" id="MF_01131">
    <property type="entry name" value="Rex"/>
    <property type="match status" value="1"/>
</dbReference>
<comment type="subunit">
    <text evidence="7">Homodimer.</text>
</comment>
<dbReference type="InterPro" id="IPR036291">
    <property type="entry name" value="NAD(P)-bd_dom_sf"/>
</dbReference>
<dbReference type="GO" id="GO:0003700">
    <property type="term" value="F:DNA-binding transcription factor activity"/>
    <property type="evidence" value="ECO:0007669"/>
    <property type="project" value="UniProtKB-UniRule"/>
</dbReference>
<evidence type="ECO:0000256" key="4">
    <source>
        <dbReference type="ARBA" id="ARBA00023027"/>
    </source>
</evidence>
<dbReference type="NCBIfam" id="NF003995">
    <property type="entry name" value="PRK05472.2-4"/>
    <property type="match status" value="1"/>
</dbReference>
<evidence type="ECO:0000313" key="11">
    <source>
        <dbReference type="Proteomes" id="UP000317303"/>
    </source>
</evidence>
<sequence>MAQRGRRNLASSVRGLARSRKAAKDAPKDPAKDAGTAAGADDTDSTAESANQADATTEPAPKKPARTRRTSGPTKAAAAQKDAKDAKAAKAPDGVPAKNDAANGAAKNGAPKNGSAGNGSAGNGSAGNGSAKSSSTRSGQARNGKKPEALEDNTPTTELPAVTDGEAPAKAIPEAAVGRMAVYLRVLSSMQEQGGTTVSSEELSAAAGVNSAKLRKDLSYIGSYGTRGVGYEVEVLIGQIERTLGLNKQQRVAVVGIGNLGHALANYGGFPGRGFPVEALFDIDPDLIGVPVGGLPVSHLDDIPEVCAEREISIGVIATPPTAAQTVCDRLVAGGVQCILNFAPVVLQVPEHIEVRKVDLAVELQILSFHVARRADSTVNGQAAGTEEKDAEDTVVSS</sequence>
<dbReference type="GO" id="GO:0005737">
    <property type="term" value="C:cytoplasm"/>
    <property type="evidence" value="ECO:0007669"/>
    <property type="project" value="UniProtKB-SubCell"/>
</dbReference>
<feature type="compositionally biased region" description="Basic and acidic residues" evidence="8">
    <location>
        <begin position="22"/>
        <end position="32"/>
    </location>
</feature>
<keyword evidence="3 7" id="KW-0805">Transcription regulation</keyword>
<keyword evidence="11" id="KW-1185">Reference proteome</keyword>
<dbReference type="AlphaFoldDB" id="A0A660CFD4"/>
<feature type="compositionally biased region" description="Acidic residues" evidence="8">
    <location>
        <begin position="389"/>
        <end position="398"/>
    </location>
</feature>
<evidence type="ECO:0000259" key="9">
    <source>
        <dbReference type="SMART" id="SM00881"/>
    </source>
</evidence>
<dbReference type="InterPro" id="IPR022876">
    <property type="entry name" value="Tscrpt_rep_Rex"/>
</dbReference>
<feature type="DNA-binding region" description="H-T-H motif" evidence="7">
    <location>
        <begin position="182"/>
        <end position="221"/>
    </location>
</feature>
<comment type="subcellular location">
    <subcellularLocation>
        <location evidence="7">Cytoplasm</location>
    </subcellularLocation>
</comment>
<keyword evidence="5 7" id="KW-0238">DNA-binding</keyword>
<gene>
    <name evidence="7" type="primary">rex</name>
    <name evidence="10" type="ORF">JD82_03919</name>
</gene>
<dbReference type="GO" id="GO:0045892">
    <property type="term" value="P:negative regulation of DNA-templated transcription"/>
    <property type="evidence" value="ECO:0007669"/>
    <property type="project" value="InterPro"/>
</dbReference>
<dbReference type="PANTHER" id="PTHR35786:SF1">
    <property type="entry name" value="REDOX-SENSING TRANSCRIPTIONAL REPRESSOR REX 1"/>
    <property type="match status" value="1"/>
</dbReference>
<comment type="caution">
    <text evidence="10">The sequence shown here is derived from an EMBL/GenBank/DDBJ whole genome shotgun (WGS) entry which is preliminary data.</text>
</comment>
<dbReference type="InterPro" id="IPR036388">
    <property type="entry name" value="WH-like_DNA-bd_sf"/>
</dbReference>
<dbReference type="PANTHER" id="PTHR35786">
    <property type="entry name" value="REDOX-SENSING TRANSCRIPTIONAL REPRESSOR REX"/>
    <property type="match status" value="1"/>
</dbReference>
<comment type="function">
    <text evidence="7">Modulates transcription in response to changes in cellular NADH/NAD(+) redox state.</text>
</comment>
<dbReference type="InterPro" id="IPR009718">
    <property type="entry name" value="Rex_DNA-bd_C_dom"/>
</dbReference>
<evidence type="ECO:0000256" key="1">
    <source>
        <dbReference type="ARBA" id="ARBA00022490"/>
    </source>
</evidence>
<dbReference type="Gene3D" id="3.40.50.720">
    <property type="entry name" value="NAD(P)-binding Rossmann-like Domain"/>
    <property type="match status" value="1"/>
</dbReference>
<evidence type="ECO:0000256" key="3">
    <source>
        <dbReference type="ARBA" id="ARBA00023015"/>
    </source>
</evidence>
<dbReference type="SMART" id="SM00881">
    <property type="entry name" value="CoA_binding"/>
    <property type="match status" value="1"/>
</dbReference>
<dbReference type="NCBIfam" id="NF003989">
    <property type="entry name" value="PRK05472.1-3"/>
    <property type="match status" value="1"/>
</dbReference>
<evidence type="ECO:0000256" key="5">
    <source>
        <dbReference type="ARBA" id="ARBA00023125"/>
    </source>
</evidence>
<dbReference type="NCBIfam" id="NF003994">
    <property type="entry name" value="PRK05472.2-3"/>
    <property type="match status" value="1"/>
</dbReference>
<dbReference type="SUPFAM" id="SSF51735">
    <property type="entry name" value="NAD(P)-binding Rossmann-fold domains"/>
    <property type="match status" value="1"/>
</dbReference>
<feature type="domain" description="CoA-binding" evidence="9">
    <location>
        <begin position="245"/>
        <end position="346"/>
    </location>
</feature>
<dbReference type="NCBIfam" id="NF003996">
    <property type="entry name" value="PRK05472.2-5"/>
    <property type="match status" value="1"/>
</dbReference>
<feature type="binding site" evidence="7">
    <location>
        <begin position="256"/>
        <end position="261"/>
    </location>
    <ligand>
        <name>NAD(+)</name>
        <dbReference type="ChEBI" id="CHEBI:57540"/>
    </ligand>
</feature>
<evidence type="ECO:0000313" key="10">
    <source>
        <dbReference type="EMBL" id="TWH22046.1"/>
    </source>
</evidence>
<feature type="region of interest" description="Disordered" evidence="8">
    <location>
        <begin position="1"/>
        <end position="167"/>
    </location>
</feature>
<keyword evidence="2 7" id="KW-0678">Repressor</keyword>
<dbReference type="GO" id="GO:0051775">
    <property type="term" value="P:response to redox state"/>
    <property type="evidence" value="ECO:0007669"/>
    <property type="project" value="InterPro"/>
</dbReference>
<keyword evidence="4 7" id="KW-0520">NAD</keyword>
<dbReference type="Pfam" id="PF06971">
    <property type="entry name" value="Put_DNA-bind_N"/>
    <property type="match status" value="1"/>
</dbReference>
<dbReference type="Gene3D" id="1.10.10.10">
    <property type="entry name" value="Winged helix-like DNA-binding domain superfamily/Winged helix DNA-binding domain"/>
    <property type="match status" value="1"/>
</dbReference>
<dbReference type="InterPro" id="IPR058236">
    <property type="entry name" value="Rex_actinobacterial-type"/>
</dbReference>
<dbReference type="NCBIfam" id="NF003992">
    <property type="entry name" value="PRK05472.2-1"/>
    <property type="match status" value="1"/>
</dbReference>
<dbReference type="EMBL" id="VLJV01000001">
    <property type="protein sequence ID" value="TWH22046.1"/>
    <property type="molecule type" value="Genomic_DNA"/>
</dbReference>
<keyword evidence="6 7" id="KW-0804">Transcription</keyword>
<reference evidence="10 11" key="1">
    <citation type="submission" date="2019-07" db="EMBL/GenBank/DDBJ databases">
        <title>R&amp;d 2014.</title>
        <authorList>
            <person name="Klenk H.-P."/>
        </authorList>
    </citation>
    <scope>NUCLEOTIDE SEQUENCE [LARGE SCALE GENOMIC DNA]</scope>
    <source>
        <strain evidence="10 11">DSM 43194</strain>
    </source>
</reference>
<dbReference type="NCBIfam" id="NF003993">
    <property type="entry name" value="PRK05472.2-2"/>
    <property type="match status" value="1"/>
</dbReference>
<proteinExistence type="inferred from homology"/>
<protein>
    <recommendedName>
        <fullName evidence="7">Redox-sensing transcriptional repressor Rex</fullName>
    </recommendedName>
</protein>